<sequence length="55" mass="6305">MYTLEKEDRQRVTVASEIQKSAFLACGWKEVKSEEKVEESEPEVAKPKVGRPPKK</sequence>
<dbReference type="AlphaFoldDB" id="C0BA63"/>
<comment type="caution">
    <text evidence="2">The sequence shown here is derived from an EMBL/GenBank/DDBJ whole genome shotgun (WGS) entry which is preliminary data.</text>
</comment>
<dbReference type="EMBL" id="ABVR01000041">
    <property type="protein sequence ID" value="EEG89705.1"/>
    <property type="molecule type" value="Genomic_DNA"/>
</dbReference>
<protein>
    <submittedName>
        <fullName evidence="2">Uncharacterized protein</fullName>
    </submittedName>
</protein>
<proteinExistence type="predicted"/>
<accession>C0BA63</accession>
<evidence type="ECO:0000313" key="3">
    <source>
        <dbReference type="Proteomes" id="UP000003793"/>
    </source>
</evidence>
<dbReference type="HOGENOM" id="CLU_3024323_0_0_9"/>
<gene>
    <name evidence="2" type="ORF">COPCOM_02695</name>
</gene>
<organism evidence="2 3">
    <name type="scientific">Coprococcus comes ATCC 27758</name>
    <dbReference type="NCBI Taxonomy" id="470146"/>
    <lineage>
        <taxon>Bacteria</taxon>
        <taxon>Bacillati</taxon>
        <taxon>Bacillota</taxon>
        <taxon>Clostridia</taxon>
        <taxon>Lachnospirales</taxon>
        <taxon>Lachnospiraceae</taxon>
        <taxon>Coprococcus</taxon>
    </lineage>
</organism>
<name>C0BA63_9FIRM</name>
<dbReference type="RefSeq" id="WP_008375462.1">
    <property type="nucleotide sequence ID" value="NZ_CP102277.1"/>
</dbReference>
<reference evidence="2 3" key="2">
    <citation type="submission" date="2009-03" db="EMBL/GenBank/DDBJ databases">
        <title>Draft genome sequence of Coprococcus comes (ATCC 27758).</title>
        <authorList>
            <person name="Sudarsanam P."/>
            <person name="Ley R."/>
            <person name="Guruge J."/>
            <person name="Turnbaugh P.J."/>
            <person name="Mahowald M."/>
            <person name="Liep D."/>
            <person name="Gordon J."/>
        </authorList>
    </citation>
    <scope>NUCLEOTIDE SEQUENCE [LARGE SCALE GENOMIC DNA]</scope>
    <source>
        <strain evidence="2 3">ATCC 27758</strain>
    </source>
</reference>
<feature type="region of interest" description="Disordered" evidence="1">
    <location>
        <begin position="33"/>
        <end position="55"/>
    </location>
</feature>
<evidence type="ECO:0000313" key="2">
    <source>
        <dbReference type="EMBL" id="EEG89705.1"/>
    </source>
</evidence>
<reference evidence="2 3" key="1">
    <citation type="submission" date="2009-02" db="EMBL/GenBank/DDBJ databases">
        <authorList>
            <person name="Fulton L."/>
            <person name="Clifton S."/>
            <person name="Fulton B."/>
            <person name="Xu J."/>
            <person name="Minx P."/>
            <person name="Pepin K.H."/>
            <person name="Johnson M."/>
            <person name="Bhonagiri V."/>
            <person name="Nash W.E."/>
            <person name="Mardis E.R."/>
            <person name="Wilson R.K."/>
        </authorList>
    </citation>
    <scope>NUCLEOTIDE SEQUENCE [LARGE SCALE GENOMIC DNA]</scope>
    <source>
        <strain evidence="2 3">ATCC 27758</strain>
    </source>
</reference>
<evidence type="ECO:0000256" key="1">
    <source>
        <dbReference type="SAM" id="MobiDB-lite"/>
    </source>
</evidence>
<dbReference type="GeneID" id="92824975"/>
<dbReference type="Proteomes" id="UP000003793">
    <property type="component" value="Unassembled WGS sequence"/>
</dbReference>